<dbReference type="InterPro" id="IPR007627">
    <property type="entry name" value="RNA_pol_sigma70_r2"/>
</dbReference>
<name>A0ABW5BK90_9PROT</name>
<protein>
    <submittedName>
        <fullName evidence="7">Sigma-70 family RNA polymerase sigma factor</fullName>
    </submittedName>
</protein>
<dbReference type="InterPro" id="IPR013324">
    <property type="entry name" value="RNA_pol_sigma_r3/r4-like"/>
</dbReference>
<dbReference type="Gene3D" id="1.10.10.10">
    <property type="entry name" value="Winged helix-like DNA-binding domain superfamily/Winged helix DNA-binding domain"/>
    <property type="match status" value="1"/>
</dbReference>
<dbReference type="SUPFAM" id="SSF88659">
    <property type="entry name" value="Sigma3 and sigma4 domains of RNA polymerase sigma factors"/>
    <property type="match status" value="1"/>
</dbReference>
<organism evidence="7 8">
    <name type="scientific">Kiloniella antarctica</name>
    <dbReference type="NCBI Taxonomy" id="1550907"/>
    <lineage>
        <taxon>Bacteria</taxon>
        <taxon>Pseudomonadati</taxon>
        <taxon>Pseudomonadota</taxon>
        <taxon>Alphaproteobacteria</taxon>
        <taxon>Rhodospirillales</taxon>
        <taxon>Kiloniellaceae</taxon>
        <taxon>Kiloniella</taxon>
    </lineage>
</organism>
<evidence type="ECO:0000256" key="4">
    <source>
        <dbReference type="ARBA" id="ARBA00023163"/>
    </source>
</evidence>
<keyword evidence="8" id="KW-1185">Reference proteome</keyword>
<keyword evidence="4" id="KW-0804">Transcription</keyword>
<feature type="domain" description="RNA polymerase sigma factor 70 region 4 type 2" evidence="6">
    <location>
        <begin position="131"/>
        <end position="182"/>
    </location>
</feature>
<dbReference type="CDD" id="cd06171">
    <property type="entry name" value="Sigma70_r4"/>
    <property type="match status" value="1"/>
</dbReference>
<dbReference type="PANTHER" id="PTHR43133:SF62">
    <property type="entry name" value="RNA POLYMERASE SIGMA FACTOR SIGZ"/>
    <property type="match status" value="1"/>
</dbReference>
<dbReference type="RefSeq" id="WP_380252347.1">
    <property type="nucleotide sequence ID" value="NZ_JBHUII010000006.1"/>
</dbReference>
<comment type="similarity">
    <text evidence="1">Belongs to the sigma-70 factor family. ECF subfamily.</text>
</comment>
<dbReference type="NCBIfam" id="TIGR02937">
    <property type="entry name" value="sigma70-ECF"/>
    <property type="match status" value="1"/>
</dbReference>
<accession>A0ABW5BK90</accession>
<dbReference type="Proteomes" id="UP001597294">
    <property type="component" value="Unassembled WGS sequence"/>
</dbReference>
<proteinExistence type="inferred from homology"/>
<dbReference type="InterPro" id="IPR036388">
    <property type="entry name" value="WH-like_DNA-bd_sf"/>
</dbReference>
<reference evidence="8" key="1">
    <citation type="journal article" date="2019" name="Int. J. Syst. Evol. Microbiol.">
        <title>The Global Catalogue of Microorganisms (GCM) 10K type strain sequencing project: providing services to taxonomists for standard genome sequencing and annotation.</title>
        <authorList>
            <consortium name="The Broad Institute Genomics Platform"/>
            <consortium name="The Broad Institute Genome Sequencing Center for Infectious Disease"/>
            <person name="Wu L."/>
            <person name="Ma J."/>
        </authorList>
    </citation>
    <scope>NUCLEOTIDE SEQUENCE [LARGE SCALE GENOMIC DNA]</scope>
    <source>
        <strain evidence="8">CGMCC 4.7192</strain>
    </source>
</reference>
<evidence type="ECO:0000313" key="7">
    <source>
        <dbReference type="EMBL" id="MFD2206578.1"/>
    </source>
</evidence>
<dbReference type="Pfam" id="PF04542">
    <property type="entry name" value="Sigma70_r2"/>
    <property type="match status" value="1"/>
</dbReference>
<dbReference type="Pfam" id="PF08281">
    <property type="entry name" value="Sigma70_r4_2"/>
    <property type="match status" value="1"/>
</dbReference>
<dbReference type="InterPro" id="IPR039425">
    <property type="entry name" value="RNA_pol_sigma-70-like"/>
</dbReference>
<dbReference type="PANTHER" id="PTHR43133">
    <property type="entry name" value="RNA POLYMERASE ECF-TYPE SIGMA FACTO"/>
    <property type="match status" value="1"/>
</dbReference>
<evidence type="ECO:0000256" key="1">
    <source>
        <dbReference type="ARBA" id="ARBA00010641"/>
    </source>
</evidence>
<dbReference type="SUPFAM" id="SSF88946">
    <property type="entry name" value="Sigma2 domain of RNA polymerase sigma factors"/>
    <property type="match status" value="1"/>
</dbReference>
<feature type="domain" description="RNA polymerase sigma-70 region 2" evidence="5">
    <location>
        <begin position="33"/>
        <end position="100"/>
    </location>
</feature>
<dbReference type="InterPro" id="IPR013249">
    <property type="entry name" value="RNA_pol_sigma70_r4_t2"/>
</dbReference>
<keyword evidence="2" id="KW-0805">Transcription regulation</keyword>
<comment type="caution">
    <text evidence="7">The sequence shown here is derived from an EMBL/GenBank/DDBJ whole genome shotgun (WGS) entry which is preliminary data.</text>
</comment>
<evidence type="ECO:0000256" key="2">
    <source>
        <dbReference type="ARBA" id="ARBA00023015"/>
    </source>
</evidence>
<keyword evidence="3" id="KW-0731">Sigma factor</keyword>
<dbReference type="EMBL" id="JBHUII010000006">
    <property type="protein sequence ID" value="MFD2206578.1"/>
    <property type="molecule type" value="Genomic_DNA"/>
</dbReference>
<dbReference type="InterPro" id="IPR014284">
    <property type="entry name" value="RNA_pol_sigma-70_dom"/>
</dbReference>
<evidence type="ECO:0000256" key="3">
    <source>
        <dbReference type="ARBA" id="ARBA00023082"/>
    </source>
</evidence>
<evidence type="ECO:0000259" key="6">
    <source>
        <dbReference type="Pfam" id="PF08281"/>
    </source>
</evidence>
<evidence type="ECO:0000313" key="8">
    <source>
        <dbReference type="Proteomes" id="UP001597294"/>
    </source>
</evidence>
<sequence length="190" mass="21940">MENGVTNSLSAKEQADLLALVAHSRDREAFVKLFRHFAPRLMSYMRKIGTDNNITEGLVQDVMLTLWRQADSYDPDKSYVSSWVFAIARNRRIDRFRRQRLVPIDQNQLLNQIDEAPSQDKDIEHHEVEALLREAVESLPEGQARLLQLAFYEDMTHKEIAEHEGMPLGTVKSRLRLAINKLRRTLGSSI</sequence>
<dbReference type="InterPro" id="IPR013325">
    <property type="entry name" value="RNA_pol_sigma_r2"/>
</dbReference>
<dbReference type="Gene3D" id="1.10.1740.10">
    <property type="match status" value="1"/>
</dbReference>
<evidence type="ECO:0000259" key="5">
    <source>
        <dbReference type="Pfam" id="PF04542"/>
    </source>
</evidence>
<gene>
    <name evidence="7" type="ORF">ACFSKO_13170</name>
</gene>